<keyword evidence="4" id="KW-1185">Reference proteome</keyword>
<dbReference type="PANTHER" id="PTHR46797:SF1">
    <property type="entry name" value="METHYLPHOSPHONATE SYNTHASE"/>
    <property type="match status" value="1"/>
</dbReference>
<dbReference type="PROSITE" id="PS50943">
    <property type="entry name" value="HTH_CROC1"/>
    <property type="match status" value="1"/>
</dbReference>
<evidence type="ECO:0000259" key="2">
    <source>
        <dbReference type="PROSITE" id="PS50943"/>
    </source>
</evidence>
<keyword evidence="1" id="KW-0238">DNA-binding</keyword>
<dbReference type="GO" id="GO:0003677">
    <property type="term" value="F:DNA binding"/>
    <property type="evidence" value="ECO:0007669"/>
    <property type="project" value="UniProtKB-KW"/>
</dbReference>
<evidence type="ECO:0000313" key="4">
    <source>
        <dbReference type="Proteomes" id="UP000004913"/>
    </source>
</evidence>
<accession>F5J2N7</accession>
<dbReference type="OrthoDB" id="2902336at2"/>
<dbReference type="AlphaFoldDB" id="F5J2N7"/>
<name>F5J2N7_9BACT</name>
<sequence length="72" mass="8112">MNKEDLLIAIGKNIKKIREEKKISQAELAARCNYEKSNMSRIESGKTNLTIGTLLNIAESLDTTIIHIVDIR</sequence>
<evidence type="ECO:0000313" key="3">
    <source>
        <dbReference type="EMBL" id="EGK00080.1"/>
    </source>
</evidence>
<dbReference type="HOGENOM" id="CLU_066192_29_4_10"/>
<dbReference type="GO" id="GO:0003700">
    <property type="term" value="F:DNA-binding transcription factor activity"/>
    <property type="evidence" value="ECO:0007669"/>
    <property type="project" value="TreeGrafter"/>
</dbReference>
<organism evidence="3 4">
    <name type="scientific">Dysgonomonas gadei ATCC BAA-286</name>
    <dbReference type="NCBI Taxonomy" id="742766"/>
    <lineage>
        <taxon>Bacteria</taxon>
        <taxon>Pseudomonadati</taxon>
        <taxon>Bacteroidota</taxon>
        <taxon>Bacteroidia</taxon>
        <taxon>Bacteroidales</taxon>
        <taxon>Dysgonomonadaceae</taxon>
        <taxon>Dysgonomonas</taxon>
    </lineage>
</organism>
<dbReference type="SMART" id="SM00530">
    <property type="entry name" value="HTH_XRE"/>
    <property type="match status" value="1"/>
</dbReference>
<dbReference type="EMBL" id="ADLV01000043">
    <property type="protein sequence ID" value="EGK00080.1"/>
    <property type="molecule type" value="Genomic_DNA"/>
</dbReference>
<evidence type="ECO:0000256" key="1">
    <source>
        <dbReference type="ARBA" id="ARBA00023125"/>
    </source>
</evidence>
<proteinExistence type="predicted"/>
<dbReference type="InterPro" id="IPR001387">
    <property type="entry name" value="Cro/C1-type_HTH"/>
</dbReference>
<dbReference type="CDD" id="cd00093">
    <property type="entry name" value="HTH_XRE"/>
    <property type="match status" value="1"/>
</dbReference>
<dbReference type="Proteomes" id="UP000004913">
    <property type="component" value="Unassembled WGS sequence"/>
</dbReference>
<feature type="domain" description="HTH cro/C1-type" evidence="2">
    <location>
        <begin position="14"/>
        <end position="68"/>
    </location>
</feature>
<dbReference type="InterPro" id="IPR050807">
    <property type="entry name" value="TransReg_Diox_bact_type"/>
</dbReference>
<dbReference type="PANTHER" id="PTHR46797">
    <property type="entry name" value="HTH-TYPE TRANSCRIPTIONAL REGULATOR"/>
    <property type="match status" value="1"/>
</dbReference>
<dbReference type="GO" id="GO:0005829">
    <property type="term" value="C:cytosol"/>
    <property type="evidence" value="ECO:0007669"/>
    <property type="project" value="TreeGrafter"/>
</dbReference>
<dbReference type="InterPro" id="IPR010982">
    <property type="entry name" value="Lambda_DNA-bd_dom_sf"/>
</dbReference>
<dbReference type="STRING" id="742766.HMPREF9455_03604"/>
<protein>
    <recommendedName>
        <fullName evidence="2">HTH cro/C1-type domain-containing protein</fullName>
    </recommendedName>
</protein>
<dbReference type="eggNOG" id="COG1396">
    <property type="taxonomic scope" value="Bacteria"/>
</dbReference>
<dbReference type="Pfam" id="PF01381">
    <property type="entry name" value="HTH_3"/>
    <property type="match status" value="1"/>
</dbReference>
<dbReference type="SUPFAM" id="SSF47413">
    <property type="entry name" value="lambda repressor-like DNA-binding domains"/>
    <property type="match status" value="1"/>
</dbReference>
<gene>
    <name evidence="3" type="ORF">HMPREF9455_03604</name>
</gene>
<dbReference type="RefSeq" id="WP_006801137.1">
    <property type="nucleotide sequence ID" value="NZ_GL891989.1"/>
</dbReference>
<dbReference type="Gene3D" id="1.10.260.40">
    <property type="entry name" value="lambda repressor-like DNA-binding domains"/>
    <property type="match status" value="1"/>
</dbReference>
<reference evidence="3 4" key="1">
    <citation type="submission" date="2011-04" db="EMBL/GenBank/DDBJ databases">
        <title>The Genome Sequence of Dysgonomonas gadei ATCC BAA-286.</title>
        <authorList>
            <consortium name="The Broad Institute Genome Sequencing Platform"/>
            <person name="Earl A."/>
            <person name="Ward D."/>
            <person name="Feldgarden M."/>
            <person name="Gevers D."/>
            <person name="Pudlo N."/>
            <person name="Martens E."/>
            <person name="Allen-Vercoe E."/>
            <person name="Young S.K."/>
            <person name="Zeng Q."/>
            <person name="Gargeya S."/>
            <person name="Fitzgerald M."/>
            <person name="Haas B."/>
            <person name="Abouelleil A."/>
            <person name="Alvarado L."/>
            <person name="Arachchi H.M."/>
            <person name="Berlin A."/>
            <person name="Brown A."/>
            <person name="Chapman S.B."/>
            <person name="Chen Z."/>
            <person name="Dunbar C."/>
            <person name="Freedman E."/>
            <person name="Gearin G."/>
            <person name="Gellesch M."/>
            <person name="Goldberg J."/>
            <person name="Griggs A."/>
            <person name="Gujja S."/>
            <person name="Heiman D."/>
            <person name="Howarth C."/>
            <person name="Larson L."/>
            <person name="Lui A."/>
            <person name="MacDonald P.J.P."/>
            <person name="Mehta T."/>
            <person name="Montmayeur A."/>
            <person name="Murphy C."/>
            <person name="Neiman D."/>
            <person name="Pearson M."/>
            <person name="Priest M."/>
            <person name="Roberts A."/>
            <person name="Saif S."/>
            <person name="Shea T."/>
            <person name="Shenoy N."/>
            <person name="Sisk P."/>
            <person name="Stolte C."/>
            <person name="Sykes S."/>
            <person name="Yandava C."/>
            <person name="Wortman J."/>
            <person name="Nusbaum C."/>
            <person name="Birren B."/>
        </authorList>
    </citation>
    <scope>NUCLEOTIDE SEQUENCE [LARGE SCALE GENOMIC DNA]</scope>
    <source>
        <strain evidence="3 4">ATCC BAA-286</strain>
    </source>
</reference>
<comment type="caution">
    <text evidence="3">The sequence shown here is derived from an EMBL/GenBank/DDBJ whole genome shotgun (WGS) entry which is preliminary data.</text>
</comment>